<feature type="transmembrane region" description="Helical" evidence="7">
    <location>
        <begin position="801"/>
        <end position="820"/>
    </location>
</feature>
<dbReference type="RefSeq" id="WP_183980139.1">
    <property type="nucleotide sequence ID" value="NZ_JACIBY010000025.1"/>
</dbReference>
<evidence type="ECO:0000313" key="10">
    <source>
        <dbReference type="EMBL" id="MBB3842053.1"/>
    </source>
</evidence>
<feature type="domain" description="MacB-like periplasmic core" evidence="9">
    <location>
        <begin position="514"/>
        <end position="704"/>
    </location>
</feature>
<evidence type="ECO:0000256" key="6">
    <source>
        <dbReference type="ARBA" id="ARBA00038076"/>
    </source>
</evidence>
<dbReference type="InterPro" id="IPR003838">
    <property type="entry name" value="ABC3_permease_C"/>
</dbReference>
<dbReference type="NCBIfam" id="NF038404">
    <property type="entry name" value="perm_prefix_2"/>
    <property type="match status" value="1"/>
</dbReference>
<dbReference type="InterPro" id="IPR025857">
    <property type="entry name" value="MacB_PCD"/>
</dbReference>
<feature type="transmembrane region" description="Helical" evidence="7">
    <location>
        <begin position="103"/>
        <end position="124"/>
    </location>
</feature>
<feature type="domain" description="ABC3 transporter permease C-terminal" evidence="8">
    <location>
        <begin position="370"/>
        <end position="486"/>
    </location>
</feature>
<dbReference type="GO" id="GO:0005886">
    <property type="term" value="C:plasma membrane"/>
    <property type="evidence" value="ECO:0007669"/>
    <property type="project" value="UniProtKB-SubCell"/>
</dbReference>
<proteinExistence type="inferred from homology"/>
<dbReference type="InterPro" id="IPR047699">
    <property type="entry name" value="Permease_put_prefix"/>
</dbReference>
<feature type="transmembrane region" description="Helical" evidence="7">
    <location>
        <begin position="457"/>
        <end position="481"/>
    </location>
</feature>
<dbReference type="PANTHER" id="PTHR30572:SF4">
    <property type="entry name" value="ABC TRANSPORTER PERMEASE YTRF"/>
    <property type="match status" value="1"/>
</dbReference>
<evidence type="ECO:0000256" key="7">
    <source>
        <dbReference type="SAM" id="Phobius"/>
    </source>
</evidence>
<keyword evidence="4 7" id="KW-1133">Transmembrane helix</keyword>
<feature type="domain" description="ABC3 transporter permease C-terminal" evidence="8">
    <location>
        <begin position="752"/>
        <end position="865"/>
    </location>
</feature>
<keyword evidence="11" id="KW-1185">Reference proteome</keyword>
<gene>
    <name evidence="10" type="ORF">FHS57_006082</name>
</gene>
<evidence type="ECO:0000256" key="2">
    <source>
        <dbReference type="ARBA" id="ARBA00022475"/>
    </source>
</evidence>
<feature type="transmembrane region" description="Helical" evidence="7">
    <location>
        <begin position="749"/>
        <end position="773"/>
    </location>
</feature>
<feature type="transmembrane region" description="Helical" evidence="7">
    <location>
        <begin position="411"/>
        <end position="437"/>
    </location>
</feature>
<dbReference type="EMBL" id="JACIBY010000025">
    <property type="protein sequence ID" value="MBB3842053.1"/>
    <property type="molecule type" value="Genomic_DNA"/>
</dbReference>
<dbReference type="Proteomes" id="UP000541352">
    <property type="component" value="Unassembled WGS sequence"/>
</dbReference>
<keyword evidence="2" id="KW-1003">Cell membrane</keyword>
<keyword evidence="5 7" id="KW-0472">Membrane</keyword>
<reference evidence="10 11" key="1">
    <citation type="submission" date="2020-08" db="EMBL/GenBank/DDBJ databases">
        <title>Genomic Encyclopedia of Type Strains, Phase IV (KMG-IV): sequencing the most valuable type-strain genomes for metagenomic binning, comparative biology and taxonomic classification.</title>
        <authorList>
            <person name="Goeker M."/>
        </authorList>
    </citation>
    <scope>NUCLEOTIDE SEQUENCE [LARGE SCALE GENOMIC DNA]</scope>
    <source>
        <strain evidence="10 11">DSM 17976</strain>
    </source>
</reference>
<organism evidence="10 11">
    <name type="scientific">Runella defluvii</name>
    <dbReference type="NCBI Taxonomy" id="370973"/>
    <lineage>
        <taxon>Bacteria</taxon>
        <taxon>Pseudomonadati</taxon>
        <taxon>Bacteroidota</taxon>
        <taxon>Cytophagia</taxon>
        <taxon>Cytophagales</taxon>
        <taxon>Spirosomataceae</taxon>
        <taxon>Runella</taxon>
    </lineage>
</organism>
<evidence type="ECO:0000256" key="4">
    <source>
        <dbReference type="ARBA" id="ARBA00022989"/>
    </source>
</evidence>
<accession>A0A7W6ETS0</accession>
<dbReference type="Pfam" id="PF12704">
    <property type="entry name" value="MacB_PCD"/>
    <property type="match status" value="2"/>
</dbReference>
<feature type="domain" description="MacB-like periplasmic core" evidence="9">
    <location>
        <begin position="102"/>
        <end position="323"/>
    </location>
</feature>
<comment type="caution">
    <text evidence="10">The sequence shown here is derived from an EMBL/GenBank/DDBJ whole genome shotgun (WGS) entry which is preliminary data.</text>
</comment>
<comment type="subcellular location">
    <subcellularLocation>
        <location evidence="1">Cell membrane</location>
        <topology evidence="1">Multi-pass membrane protein</topology>
    </subcellularLocation>
</comment>
<dbReference type="PANTHER" id="PTHR30572">
    <property type="entry name" value="MEMBRANE COMPONENT OF TRANSPORTER-RELATED"/>
    <property type="match status" value="1"/>
</dbReference>
<comment type="similarity">
    <text evidence="6">Belongs to the ABC-4 integral membrane protein family.</text>
</comment>
<dbReference type="Pfam" id="PF02687">
    <property type="entry name" value="FtsX"/>
    <property type="match status" value="2"/>
</dbReference>
<protein>
    <submittedName>
        <fullName evidence="10">ABC-type antimicrobial peptide transport system permease subunit</fullName>
    </submittedName>
</protein>
<feature type="transmembrane region" description="Helical" evidence="7">
    <location>
        <begin position="361"/>
        <end position="384"/>
    </location>
</feature>
<feature type="transmembrane region" description="Helical" evidence="7">
    <location>
        <begin position="506"/>
        <end position="526"/>
    </location>
</feature>
<feature type="transmembrane region" description="Helical" evidence="7">
    <location>
        <begin position="835"/>
        <end position="858"/>
    </location>
</feature>
<sequence>MKTLKNRSPFPRLDEFLHRLVAPHLREEIMGDLHERYQRRSQRLGEMNARQRYWRDALTYVRWSNIKRKPNPYPTTYTYSPTMLRNYFKIAFRNLLKNKGYSFINIFGLATGMAVAMLIGLWVWDELSFNKSHKNYDRIAQVWQFVNFDGTISSYNSVPIPMAEELRSKYPDFQATSLSTYTRDVILAAGDKKLTKSGNYVQPAFVDMMSFKMLAGSADGLKDVHTIFLSESVAKAFFGTENPLNKIIRMGNKTDVKVTGVYEDLPYNSAFRDVLFLAPWELFVANDAYVKRALDEWDENSFQVFAQLKEGSSAEAVSAKIKDIRMKRKDPPGYKPAFFLHPMEQWHLYTDFKDGKNAGGIVYFVWLFGAIGVFVLLLACINFMNLSTARSEKRAKEVGIRKSVGSVRGQLIFQFLSESFVITLVAFVLALLFAQLALPFFNEIADKRVSILWANPWFWLFGLGFSLLTGLIAGSYPALYLSSFQPIKVLKGTFKASRFASVPRKVLVVFQFTVSVTLIIGIITVFRQIQHAKDRPSGYECSSLVEINMNTPELYAHYDALRNDLLNTGAVVEFAESGGSITGQYGGTTNISWKGKTPNTQPLFMANQVTHDFGKTVGWKVIEGRDFSRKFSTDSSAMIINEAALKLMGFKNPIGEIVRSGKEYKVIGVIKNMIRQSPFEPVNAAFYTINYNAVNTISFKLSPQLGTSKALDKVAAVFKKYNPEAPFEYSFVDEVYGRKFSDEERIGKLAAFFALLAVLISCLGLFGLASFIAEQRIKEIGIRKVLGASVAGLWQMLSKDFALLVLIACFIAAPISYYLLNDWLQHYEYRTELSWWIFAAAGLGAIAIALLTVSYQAIRAALMNPIKSLKTE</sequence>
<dbReference type="AlphaFoldDB" id="A0A7W6ETS0"/>
<evidence type="ECO:0000256" key="3">
    <source>
        <dbReference type="ARBA" id="ARBA00022692"/>
    </source>
</evidence>
<name>A0A7W6ETS0_9BACT</name>
<dbReference type="InterPro" id="IPR050250">
    <property type="entry name" value="Macrolide_Exporter_MacB"/>
</dbReference>
<keyword evidence="3 7" id="KW-0812">Transmembrane</keyword>
<evidence type="ECO:0000313" key="11">
    <source>
        <dbReference type="Proteomes" id="UP000541352"/>
    </source>
</evidence>
<evidence type="ECO:0000256" key="5">
    <source>
        <dbReference type="ARBA" id="ARBA00023136"/>
    </source>
</evidence>
<evidence type="ECO:0000256" key="1">
    <source>
        <dbReference type="ARBA" id="ARBA00004651"/>
    </source>
</evidence>
<dbReference type="GO" id="GO:0022857">
    <property type="term" value="F:transmembrane transporter activity"/>
    <property type="evidence" value="ECO:0007669"/>
    <property type="project" value="TreeGrafter"/>
</dbReference>
<evidence type="ECO:0000259" key="8">
    <source>
        <dbReference type="Pfam" id="PF02687"/>
    </source>
</evidence>
<evidence type="ECO:0000259" key="9">
    <source>
        <dbReference type="Pfam" id="PF12704"/>
    </source>
</evidence>